<dbReference type="GO" id="GO:0003677">
    <property type="term" value="F:DNA binding"/>
    <property type="evidence" value="ECO:0007669"/>
    <property type="project" value="UniProtKB-KW"/>
</dbReference>
<feature type="region of interest" description="Disordered" evidence="12">
    <location>
        <begin position="1466"/>
        <end position="1509"/>
    </location>
</feature>
<feature type="compositionally biased region" description="Low complexity" evidence="12">
    <location>
        <begin position="663"/>
        <end position="680"/>
    </location>
</feature>
<feature type="compositionally biased region" description="Basic and acidic residues" evidence="12">
    <location>
        <begin position="1526"/>
        <end position="1541"/>
    </location>
</feature>
<feature type="domain" description="C2H2-type" evidence="13">
    <location>
        <begin position="1677"/>
        <end position="1697"/>
    </location>
</feature>
<feature type="region of interest" description="Disordered" evidence="12">
    <location>
        <begin position="2091"/>
        <end position="2118"/>
    </location>
</feature>
<feature type="compositionally biased region" description="Polar residues" evidence="12">
    <location>
        <begin position="1187"/>
        <end position="1212"/>
    </location>
</feature>
<evidence type="ECO:0000313" key="15">
    <source>
        <dbReference type="Proteomes" id="UP000762676"/>
    </source>
</evidence>
<feature type="compositionally biased region" description="Low complexity" evidence="12">
    <location>
        <begin position="1213"/>
        <end position="1226"/>
    </location>
</feature>
<evidence type="ECO:0000256" key="2">
    <source>
        <dbReference type="ARBA" id="ARBA00006991"/>
    </source>
</evidence>
<feature type="compositionally biased region" description="Acidic residues" evidence="12">
    <location>
        <begin position="2741"/>
        <end position="2756"/>
    </location>
</feature>
<dbReference type="GO" id="GO:0005634">
    <property type="term" value="C:nucleus"/>
    <property type="evidence" value="ECO:0007669"/>
    <property type="project" value="UniProtKB-SubCell"/>
</dbReference>
<dbReference type="Pfam" id="PF25580">
    <property type="entry name" value="TPR_Rlf"/>
    <property type="match status" value="1"/>
</dbReference>
<feature type="region of interest" description="Disordered" evidence="12">
    <location>
        <begin position="2448"/>
        <end position="2472"/>
    </location>
</feature>
<feature type="compositionally biased region" description="Polar residues" evidence="12">
    <location>
        <begin position="3108"/>
        <end position="3118"/>
    </location>
</feature>
<dbReference type="EMBL" id="BMAT01009804">
    <property type="protein sequence ID" value="GFS14076.1"/>
    <property type="molecule type" value="Genomic_DNA"/>
</dbReference>
<feature type="compositionally biased region" description="Basic and acidic residues" evidence="12">
    <location>
        <begin position="3310"/>
        <end position="3323"/>
    </location>
</feature>
<feature type="region of interest" description="Disordered" evidence="12">
    <location>
        <begin position="3390"/>
        <end position="3446"/>
    </location>
</feature>
<evidence type="ECO:0000256" key="5">
    <source>
        <dbReference type="ARBA" id="ARBA00022737"/>
    </source>
</evidence>
<feature type="region of interest" description="Disordered" evidence="12">
    <location>
        <begin position="2875"/>
        <end position="2899"/>
    </location>
</feature>
<evidence type="ECO:0000256" key="1">
    <source>
        <dbReference type="ARBA" id="ARBA00004123"/>
    </source>
</evidence>
<accession>A0AAV4IZU1</accession>
<dbReference type="GO" id="GO:0008270">
    <property type="term" value="F:zinc ion binding"/>
    <property type="evidence" value="ECO:0007669"/>
    <property type="project" value="UniProtKB-KW"/>
</dbReference>
<dbReference type="InterPro" id="IPR057986">
    <property type="entry name" value="TPR_Rlf/292/654"/>
</dbReference>
<feature type="region of interest" description="Disordered" evidence="12">
    <location>
        <begin position="3045"/>
        <end position="3079"/>
    </location>
</feature>
<feature type="non-terminal residue" evidence="14">
    <location>
        <position position="1"/>
    </location>
</feature>
<feature type="compositionally biased region" description="Polar residues" evidence="12">
    <location>
        <begin position="2192"/>
        <end position="2208"/>
    </location>
</feature>
<feature type="region of interest" description="Disordered" evidence="12">
    <location>
        <begin position="3461"/>
        <end position="3505"/>
    </location>
</feature>
<feature type="compositionally biased region" description="Polar residues" evidence="12">
    <location>
        <begin position="1019"/>
        <end position="1040"/>
    </location>
</feature>
<feature type="compositionally biased region" description="Polar residues" evidence="12">
    <location>
        <begin position="2819"/>
        <end position="2839"/>
    </location>
</feature>
<feature type="compositionally biased region" description="Basic and acidic residues" evidence="12">
    <location>
        <begin position="2959"/>
        <end position="2974"/>
    </location>
</feature>
<dbReference type="PANTHER" id="PTHR15507">
    <property type="entry name" value="ZINC FINGER PROTEIN RLF"/>
    <property type="match status" value="1"/>
</dbReference>
<feature type="compositionally biased region" description="Basic and acidic residues" evidence="12">
    <location>
        <begin position="3599"/>
        <end position="3620"/>
    </location>
</feature>
<dbReference type="PANTHER" id="PTHR15507:SF17">
    <property type="entry name" value="C2H2-TYPE DOMAIN-CONTAINING PROTEIN"/>
    <property type="match status" value="1"/>
</dbReference>
<feature type="region of interest" description="Disordered" evidence="12">
    <location>
        <begin position="2734"/>
        <end position="2759"/>
    </location>
</feature>
<dbReference type="InterPro" id="IPR013087">
    <property type="entry name" value="Znf_C2H2_type"/>
</dbReference>
<feature type="compositionally biased region" description="Polar residues" evidence="12">
    <location>
        <begin position="3045"/>
        <end position="3062"/>
    </location>
</feature>
<reference evidence="14 15" key="1">
    <citation type="journal article" date="2021" name="Elife">
        <title>Chloroplast acquisition without the gene transfer in kleptoplastic sea slugs, Plakobranchus ocellatus.</title>
        <authorList>
            <person name="Maeda T."/>
            <person name="Takahashi S."/>
            <person name="Yoshida T."/>
            <person name="Shimamura S."/>
            <person name="Takaki Y."/>
            <person name="Nagai Y."/>
            <person name="Toyoda A."/>
            <person name="Suzuki Y."/>
            <person name="Arimoto A."/>
            <person name="Ishii H."/>
            <person name="Satoh N."/>
            <person name="Nishiyama T."/>
            <person name="Hasebe M."/>
            <person name="Maruyama T."/>
            <person name="Minagawa J."/>
            <person name="Obokata J."/>
            <person name="Shigenobu S."/>
        </authorList>
    </citation>
    <scope>NUCLEOTIDE SEQUENCE [LARGE SCALE GENOMIC DNA]</scope>
</reference>
<feature type="region of interest" description="Disordered" evidence="12">
    <location>
        <begin position="3756"/>
        <end position="3931"/>
    </location>
</feature>
<keyword evidence="7" id="KW-0862">Zinc</keyword>
<evidence type="ECO:0000256" key="8">
    <source>
        <dbReference type="ARBA" id="ARBA00023015"/>
    </source>
</evidence>
<keyword evidence="11" id="KW-0539">Nucleus</keyword>
<feature type="region of interest" description="Disordered" evidence="12">
    <location>
        <begin position="714"/>
        <end position="740"/>
    </location>
</feature>
<feature type="compositionally biased region" description="Polar residues" evidence="12">
    <location>
        <begin position="722"/>
        <end position="740"/>
    </location>
</feature>
<feature type="region of interest" description="Disordered" evidence="12">
    <location>
        <begin position="4096"/>
        <end position="4212"/>
    </location>
</feature>
<feature type="compositionally biased region" description="Polar residues" evidence="12">
    <location>
        <begin position="3461"/>
        <end position="3471"/>
    </location>
</feature>
<feature type="compositionally biased region" description="Basic and acidic residues" evidence="12">
    <location>
        <begin position="2448"/>
        <end position="2457"/>
    </location>
</feature>
<feature type="compositionally biased region" description="Polar residues" evidence="12">
    <location>
        <begin position="3225"/>
        <end position="3246"/>
    </location>
</feature>
<feature type="region of interest" description="Disordered" evidence="12">
    <location>
        <begin position="2192"/>
        <end position="2213"/>
    </location>
</feature>
<evidence type="ECO:0000256" key="12">
    <source>
        <dbReference type="SAM" id="MobiDB-lite"/>
    </source>
</evidence>
<feature type="region of interest" description="Disordered" evidence="12">
    <location>
        <begin position="3589"/>
        <end position="3683"/>
    </location>
</feature>
<comment type="caution">
    <text evidence="14">The sequence shown here is derived from an EMBL/GenBank/DDBJ whole genome shotgun (WGS) entry which is preliminary data.</text>
</comment>
<feature type="region of interest" description="Disordered" evidence="12">
    <location>
        <begin position="3959"/>
        <end position="4050"/>
    </location>
</feature>
<feature type="region of interest" description="Disordered" evidence="12">
    <location>
        <begin position="3225"/>
        <end position="3270"/>
    </location>
</feature>
<feature type="compositionally biased region" description="Polar residues" evidence="12">
    <location>
        <begin position="2230"/>
        <end position="2244"/>
    </location>
</feature>
<feature type="compositionally biased region" description="Low complexity" evidence="12">
    <location>
        <begin position="1166"/>
        <end position="1182"/>
    </location>
</feature>
<feature type="compositionally biased region" description="Polar residues" evidence="12">
    <location>
        <begin position="4167"/>
        <end position="4180"/>
    </location>
</feature>
<evidence type="ECO:0000256" key="10">
    <source>
        <dbReference type="ARBA" id="ARBA00023163"/>
    </source>
</evidence>
<feature type="compositionally biased region" description="Basic and acidic residues" evidence="12">
    <location>
        <begin position="3407"/>
        <end position="3420"/>
    </location>
</feature>
<sequence length="4212" mass="460613">ALQRVTETDSDYESIITGLWLIVAHFAEQSGYLRPVPALSELCFKLFRQCAKAILNIQWQNLDEDSSVRQNFLVSLSNLHAKLVPFDFPRFHLLETLTENPWTNPTLAKIMGGEVESSDKQEVQDYIQQEDPIILQLRVDMMLKENCEEYALNLCNSCLIHPELATDLSLRITQLSLLYKMGHEDKLQEECQRLSIQDALRIIKELNVSGKQKELYTVLAQTFMVQNWIRPCDTDTSKELLRMWIRHQLLVDREHDQFKDSIWAMAKLSHSTEQIVIIIDVLREECGDTFLQLYVDMSIFALKVDKGQMETSIKEKNMDAAAARRADMASVCNKLSCLCHHASLKVGKICSLTSFALRPSQESFNKIGVFYGQGVDCCDKCGKDNQREANAINPATLYEVERLLNMLRPDYLNPDNTYPHIHVMCRRFLLESLRNAQAPQKPGFKPKGEDTVITQAEGPGRKKPALKASFVFEALSPQDFQDRQALLAKLRMQNVANLQPNSPYTGRVSYNKSSPAGNKSKDTLVSHPSSKASHQQKQQHLQNQQELYLSRLKQQLEKQGGTVHLAQSKSYNQPGTVQLQQQHQTIHTQQVSQIIQLALKKDPVALEQISKTAPAAVVQAIASIMKGNNVKSFSQQQPQQLSDAQSSLQDGAQSLPTVSTLLRPPAASSSQSQIRQQPVPRKYPRPQLYAQPIIVSTGASTMTHGRFHSQTANLESAPLNPNAPNQGSGSSQRVLATSAQQQRAESLSISKAHVQGVRQFMQSQLSALQAGQGSVTTTGSSMLGSTFGTTNDRVKTTVELAQQAAITRELKKQQQKQVRLSQEAVAFLSARNTIASGVPPVIGTINKQPRQEVHLSQHNFRQQPPPRQSGSNIFSSVESSFQTPQTPTGISQGSVLPSSDELLGSITGIDDTIINDLLQDSGLLSNTFPDIEVDVSGEDRGKISSTFSQLSASQANARAGSVYQNTQSLSRSMLASLSKGQTYQIKAGSASASSQSLQFQQQCQTSSASCISVNQQASPYGQQSPSSVGPQGLGQRQTSLAAAEQAHMDQINQQMKQEDIPGEMCMDASNNATYRCILCSLAFETLDLLREHVRNVCKPGLQSSSVYTSKIEQDKANSARAGLETTTVFQCLRCFELCISEAGIKQHRLTCKRVPTIPSDIKKEAAAASANKNKSRAGSSNKHSSVKTESGGSSRPHSRNSASVLSPQSTQKGSSNNPSGISSGTGVAVMLGSNSPQHIKSDTPQAVPSVSLVPTLPGRPQPNVSTLATSLPSSLAPNTQSSPLISFKHSEMSSSITSFQPPFTTAKHGTNIVTQNYALNQNIKMEIPEASSSPSPKLPSVKMEPKNEFCPVTKDTPNVNSPKYSEISGSGGSKFLKCNLCSQTLCSSSSFISHWKECVVKHKSVNKKKVQKEKPQAEPLSGKVLENVMRVIESVASGTFDKSGQLGDGNHHADVIKLKDPCFDQPQDTVSSADGDGVDSEVSWDSRATFENTTDSEKDKQKCFTEGRKQQKRKISQLKGISERQCIESQSKEENGAEAKSNHKTNCSRVAGTGSEEEDEDDASLSGSESGSSALQSTREAPPKLRDRKLLKPIQSFINETFISPYQHVSKRLAKVVEESVVSESTTSGAESDEDHLLCRACNKPLQSQRLLLEHYVSKHLQPYTVKVVADSSSYFCHLCQKTFQTFPLYMKHVPNHSSTIFQKMKIFNKSPRISLHRDRVVSQKGLGKTKKKNLSPKLAKALKSKKAATKSAANRLKRQMLILQGQVPPERLKFMNRQRNNFRTSSEDDYSSDASNLMFRSKKPMMKIRLPDGTFLKRRRGRPRKDLLPEDIVSEDQVETEESRQTSSPNTADEDFMTSDATVSASPPSTRGRKRSGNSDSFVSSSAKRRRHFSDSEGLPQQRKDAFLFEVDTDSNSTTLSISVQENGSVVPVNGEDKVNHLSQESCLEKLGILNKLKVRSLSKRQKERLKLCDLNPSVILDALDLDSLRVQSVDSDDSNSNHSKITTKRESAEIFINTESPKKTTFLDSYLSYISSCSKPLQKQSSSETSKSFERTMSVSLTDLKKDVHLPKSLKQTLSVSLTDLKECQEKDKTQHSESPEIETEDRPSSSQSDSSWRFPVRRCSVNLGQKVSLSDFEPESCEESEDKDHERAALKPGEPIVCLERNAEVESCVVSNILTAVVDPNTGSIARTDSAKDQSPVTGSPLSDYLEDQDTDNAQVISPNINKASKANTGKVTTGNSKAKDSNSRVSLSGSPATFETCSTESKLSKANVLEIEQTQVSGTKGSYLLSLPTLCPHKDKKREEDDVLILESSDDENKAAEENLKDMVIVVNNDFDDDNSVDDDDVIVIKEDKVSSGTDLQGKSDPGKSNINNDDRAPAPNITSTFEDISLQTINKPDSGLDNNPKDSQIASVLEESNISINATKIKDSLCDEKERCLDVCSEAKKDGQKPESSDNISSEEDVGRPDNVKEVGIKANSYEKINCDIVLSDLCDQSSEHRTGVISGPNINLLCQNGSNTLTDQPTNKLGLSEESMNDGFTSKVNTRSDVDVECVAYSSTFKNQNSSVDNGEKQSSELDANKYPFIEVKKVDFSGAEDSESRVTCDDATVTDGKFPVGLSVKAEDSSINLVGDEFKANQDQETHSGPESETGHEELTTFQADDRGGITPESSAENIEKCQLLEETQQQSIKTNEREGATKNPEEIDDNLIKHYVSSNMTQLNPIVISEQNQSFPAGESVVEDQSLDMSVPDDESQSDKEIIDKTLSRHRLTNSEDNKCSTDSNINLFYSNTCVQTASFQEKEAKDMDKDDTSRKVSKSNLLDKSSINSKSPGDQIKTNMAYECGQISRTANENQENNLSCIKKVPTEKDMKDKIAPATGSPILSNQDFLRPGNVNENPQILGNAVTQKGNRGVEGKTIPKLEQTSGEISVIKKTEQEIIARKTSLVMQHEICQPVENLEKTNHGKEKRKEESSNLDSNGCSAFNTNAVCQQKETNSPHTSKEAKVIDNQNEDLKLKGGRNEILFTDNFHQSSGFLPEFQKASAGSNTSETVTEFSRNNDANGKGSESKRGTKAASKSGVKVIKNSHLSLAAFIAERLCTPQADNENVSSVIDSPQDSPVLVESEPFSQESAPMKSEEDVQNGVSKPGIATPIVRQDDFTKPEKSLEDTLIGDKKPCHEEALQDATSVVGVGLVDYSCSSEENSRDVDSVLSKSETLIQPITLQSTAESEPTSTCCIDQQMSPQTPAKDVDQDVSSNKPDASAVANEEAQKSTCDIIDKKKDTVKEESVAFLTETKEPLHIDNQSGGDGHSHTDKNNDETKFENSNVNFKDSRLCLVSANALDEKILNKQSLPNQNLYSSDDSHETCQKLSDEMAQDGDVDLLQEEPEKFEDNKGDIEPSSFPDLNRQKKLENIDRSTKNESINDTLRGNEVCEAQYPSDPDKSNEKVEMLEGLSNMSTAPSLVQSSSLGHHSPHNNKKTKSPSHKKKNSQEISSDTDDGDDLSNFELVIEKDTSARSILSFPEKCKPSTVPPSKEALKANYMVCQIEDTPEKKVGVTTLMAPKPVFNPSPKKVLTGSKSLRKDVMNQFVWDDDSDEDNVRSSRDSTRAAKPSEVESKRIASKASLPVLQKPPSSGEMPQKRKNEEESPLDAVNRKRKALREKTETAPFTWDLEDNGEKSNGPMKILYVEDTIVTQETQVPLKKSACKTKINKALGVKRPGSLKVIKLPAKGEKDDSGKGGSVSSVLLQVKAALSGSSPSVTKVANVENSEDNIQVDDEISFKRGSLPSTPTDSPSSISLEVNTETTSNSTNRRRRKSGAAKCNCNSDLTGPPSSERKIGELSPKNQASLRSRHSSVESNRSDASTLSATHSLKKRERKVDETPHKKAGLVKVGNSTNPAQVVSAGNTPAARKDASTPKTRSSEAAVKAYNQKSLRNRGVNLLSGRKLTIGGKIFNSCPEQKAEKSIGKLKAPSTATPPNPPKAAAPLNKTLTPKSESKPAKRKSTMLQTPHEQAKKSSEVVGPKIKKRTLSESRTDGLTKAKPKSGGVIKTKSKIVSSVVNSKAKTVKSVVGKSKTISSVVRKAKTVVVNKAKTVSSVVRKAKTMPSAASKAKTVPSAVGKTKSVSSAICKAKTVSNTPGKAKPVSTAAGKTKSGVPLSKKLPSKNGNKTVSPINSKQLSKKSSVKAKTSSVPPKPVTKSAEKKVNHKKS</sequence>
<feature type="domain" description="C2H2-type" evidence="13">
    <location>
        <begin position="1639"/>
        <end position="1660"/>
    </location>
</feature>
<feature type="region of interest" description="Disordered" evidence="12">
    <location>
        <begin position="2230"/>
        <end position="2260"/>
    </location>
</feature>
<keyword evidence="5" id="KW-0677">Repeat</keyword>
<feature type="compositionally biased region" description="Basic and acidic residues" evidence="12">
    <location>
        <begin position="4031"/>
        <end position="4041"/>
    </location>
</feature>
<feature type="region of interest" description="Disordered" evidence="12">
    <location>
        <begin position="3293"/>
        <end position="3325"/>
    </location>
</feature>
<feature type="region of interest" description="Disordered" evidence="12">
    <location>
        <begin position="1162"/>
        <end position="1279"/>
    </location>
</feature>
<evidence type="ECO:0000256" key="11">
    <source>
        <dbReference type="ARBA" id="ARBA00023242"/>
    </source>
</evidence>
<feature type="compositionally biased region" description="Low complexity" evidence="12">
    <location>
        <begin position="1564"/>
        <end position="1575"/>
    </location>
</feature>
<feature type="region of interest" description="Disordered" evidence="12">
    <location>
        <begin position="1019"/>
        <end position="1044"/>
    </location>
</feature>
<dbReference type="SMART" id="SM00355">
    <property type="entry name" value="ZnF_C2H2"/>
    <property type="match status" value="4"/>
</dbReference>
<feature type="region of interest" description="Disordered" evidence="12">
    <location>
        <begin position="2958"/>
        <end position="2982"/>
    </location>
</feature>
<feature type="compositionally biased region" description="Polar residues" evidence="12">
    <location>
        <begin position="2359"/>
        <end position="2376"/>
    </location>
</feature>
<feature type="compositionally biased region" description="Polar residues" evidence="12">
    <location>
        <begin position="498"/>
        <end position="517"/>
    </location>
</feature>
<dbReference type="GO" id="GO:0000981">
    <property type="term" value="F:DNA-binding transcription factor activity, RNA polymerase II-specific"/>
    <property type="evidence" value="ECO:0007669"/>
    <property type="project" value="TreeGrafter"/>
</dbReference>
<evidence type="ECO:0000256" key="3">
    <source>
        <dbReference type="ARBA" id="ARBA00022553"/>
    </source>
</evidence>
<feature type="compositionally biased region" description="Polar residues" evidence="12">
    <location>
        <begin position="3858"/>
        <end position="3872"/>
    </location>
</feature>
<evidence type="ECO:0000256" key="4">
    <source>
        <dbReference type="ARBA" id="ARBA00022723"/>
    </source>
</evidence>
<feature type="compositionally biased region" description="Basic and acidic residues" evidence="12">
    <location>
        <begin position="1495"/>
        <end position="1509"/>
    </location>
</feature>
<keyword evidence="15" id="KW-1185">Reference proteome</keyword>
<comment type="subcellular location">
    <subcellularLocation>
        <location evidence="1">Nucleus</location>
    </subcellularLocation>
</comment>
<evidence type="ECO:0000256" key="7">
    <source>
        <dbReference type="ARBA" id="ARBA00022833"/>
    </source>
</evidence>
<feature type="compositionally biased region" description="Polar residues" evidence="12">
    <location>
        <begin position="1860"/>
        <end position="1870"/>
    </location>
</feature>
<keyword evidence="3" id="KW-0597">Phosphoprotein</keyword>
<gene>
    <name evidence="14" type="ORF">ElyMa_004899200</name>
</gene>
<feature type="region of interest" description="Disordered" evidence="12">
    <location>
        <begin position="662"/>
        <end position="687"/>
    </location>
</feature>
<feature type="compositionally biased region" description="Polar residues" evidence="12">
    <location>
        <begin position="3895"/>
        <end position="3908"/>
    </location>
</feature>
<feature type="compositionally biased region" description="Polar residues" evidence="12">
    <location>
        <begin position="1232"/>
        <end position="1248"/>
    </location>
</feature>
<protein>
    <submittedName>
        <fullName evidence="14">Zinc finger protein 292</fullName>
    </submittedName>
</protein>
<feature type="compositionally biased region" description="Polar residues" evidence="12">
    <location>
        <begin position="856"/>
        <end position="897"/>
    </location>
</feature>
<proteinExistence type="inferred from homology"/>
<feature type="region of interest" description="Disordered" evidence="12">
    <location>
        <begin position="3108"/>
        <end position="3149"/>
    </location>
</feature>
<feature type="compositionally biased region" description="Basic residues" evidence="12">
    <location>
        <begin position="3473"/>
        <end position="3489"/>
    </location>
</feature>
<feature type="region of interest" description="Disordered" evidence="12">
    <location>
        <begin position="851"/>
        <end position="897"/>
    </location>
</feature>
<keyword evidence="10" id="KW-0804">Transcription</keyword>
<keyword evidence="8" id="KW-0805">Transcription regulation</keyword>
<feature type="region of interest" description="Disordered" evidence="12">
    <location>
        <begin position="1526"/>
        <end position="1588"/>
    </location>
</feature>
<keyword evidence="4" id="KW-0479">Metal-binding</keyword>
<organism evidence="14 15">
    <name type="scientific">Elysia marginata</name>
    <dbReference type="NCBI Taxonomy" id="1093978"/>
    <lineage>
        <taxon>Eukaryota</taxon>
        <taxon>Metazoa</taxon>
        <taxon>Spiralia</taxon>
        <taxon>Lophotrochozoa</taxon>
        <taxon>Mollusca</taxon>
        <taxon>Gastropoda</taxon>
        <taxon>Heterobranchia</taxon>
        <taxon>Euthyneura</taxon>
        <taxon>Panpulmonata</taxon>
        <taxon>Sacoglossa</taxon>
        <taxon>Placobranchoidea</taxon>
        <taxon>Plakobranchidae</taxon>
        <taxon>Elysia</taxon>
    </lineage>
</organism>
<name>A0AAV4IZU1_9GAST</name>
<feature type="compositionally biased region" description="Acidic residues" evidence="12">
    <location>
        <begin position="3770"/>
        <end position="3780"/>
    </location>
</feature>
<feature type="compositionally biased region" description="Polar residues" evidence="12">
    <location>
        <begin position="2251"/>
        <end position="2260"/>
    </location>
</feature>
<feature type="compositionally biased region" description="Acidic residues" evidence="12">
    <location>
        <begin position="3496"/>
        <end position="3505"/>
    </location>
</feature>
<evidence type="ECO:0000256" key="6">
    <source>
        <dbReference type="ARBA" id="ARBA00022771"/>
    </source>
</evidence>
<dbReference type="PROSITE" id="PS00028">
    <property type="entry name" value="ZINC_FINGER_C2H2_1"/>
    <property type="match status" value="2"/>
</dbReference>
<feature type="region of interest" description="Disordered" evidence="12">
    <location>
        <begin position="1782"/>
        <end position="1900"/>
    </location>
</feature>
<comment type="similarity">
    <text evidence="2">Belongs to the krueppel C2H2-type zinc-finger protein family.</text>
</comment>
<feature type="region of interest" description="Disordered" evidence="12">
    <location>
        <begin position="498"/>
        <end position="543"/>
    </location>
</feature>
<feature type="region of interest" description="Disordered" evidence="12">
    <location>
        <begin position="2357"/>
        <end position="2386"/>
    </location>
</feature>
<feature type="region of interest" description="Disordered" evidence="12">
    <location>
        <begin position="2802"/>
        <end position="2839"/>
    </location>
</feature>
<evidence type="ECO:0000259" key="13">
    <source>
        <dbReference type="PROSITE" id="PS00028"/>
    </source>
</evidence>
<dbReference type="Proteomes" id="UP000762676">
    <property type="component" value="Unassembled WGS sequence"/>
</dbReference>
<feature type="compositionally biased region" description="Low complexity" evidence="12">
    <location>
        <begin position="1265"/>
        <end position="1277"/>
    </location>
</feature>
<feature type="compositionally biased region" description="Basic and acidic residues" evidence="12">
    <location>
        <begin position="2802"/>
        <end position="2815"/>
    </location>
</feature>
<keyword evidence="9" id="KW-0238">DNA-binding</keyword>
<dbReference type="InterPro" id="IPR052251">
    <property type="entry name" value="GH-ZnFinger_Regulators"/>
</dbReference>
<feature type="compositionally biased region" description="Polar residues" evidence="12">
    <location>
        <begin position="3825"/>
        <end position="3834"/>
    </location>
</feature>
<feature type="compositionally biased region" description="Basic and acidic residues" evidence="12">
    <location>
        <begin position="2091"/>
        <end position="2101"/>
    </location>
</feature>
<evidence type="ECO:0000256" key="9">
    <source>
        <dbReference type="ARBA" id="ARBA00023125"/>
    </source>
</evidence>
<feature type="compositionally biased region" description="Low complexity" evidence="12">
    <location>
        <begin position="3787"/>
        <end position="3812"/>
    </location>
</feature>
<evidence type="ECO:0000313" key="14">
    <source>
        <dbReference type="EMBL" id="GFS14076.1"/>
    </source>
</evidence>
<keyword evidence="6" id="KW-0863">Zinc-finger</keyword>